<sequence>MNRCDQAMKKWRLWVIGLFGTFCLAALLLTWYQRQQQNTRYLSAHTPTLFVHGWRGTAHSTDQMISAAEEAGAAKKVLTVTVTPQGKLIYSGYWRKNQRNPIIQVIFSNNRAGEVQYTRWLIKLMRDLKQRYQVAQVNLVGHSMGAYAVVAYALKVGNQAAYPRLHKLVAIAGPFDGIAGQKSATHPADGTTWTDRFHENHLMANGEPLIVHSEYLRLEHLRQNFPRQAKVLNIYGDLKDGTDSDKVVTLVSATSLRYLVAKRAASYQTQKVTGPNAEHSRLHQNNPVVDGALIAFLWGK</sequence>
<dbReference type="SUPFAM" id="SSF53474">
    <property type="entry name" value="alpha/beta-Hydrolases"/>
    <property type="match status" value="1"/>
</dbReference>
<protein>
    <recommendedName>
        <fullName evidence="4">Alpha/beta hydrolase</fullName>
    </recommendedName>
</protein>
<gene>
    <name evidence="2" type="ORF">A11Y_148846</name>
</gene>
<keyword evidence="1" id="KW-0812">Transmembrane</keyword>
<dbReference type="InterPro" id="IPR010315">
    <property type="entry name" value="DUF915_hydro-like"/>
</dbReference>
<proteinExistence type="predicted"/>
<dbReference type="Proteomes" id="UP000007271">
    <property type="component" value="Unassembled WGS sequence"/>
</dbReference>
<evidence type="ECO:0000256" key="1">
    <source>
        <dbReference type="SAM" id="Phobius"/>
    </source>
</evidence>
<name>J3ESD6_9LACO</name>
<keyword evidence="1" id="KW-1133">Transmembrane helix</keyword>
<accession>J3ESD6</accession>
<feature type="transmembrane region" description="Helical" evidence="1">
    <location>
        <begin position="12"/>
        <end position="32"/>
    </location>
</feature>
<dbReference type="EMBL" id="AKFP01000001">
    <property type="protein sequence ID" value="EJN56770.1"/>
    <property type="molecule type" value="Genomic_DNA"/>
</dbReference>
<dbReference type="AlphaFoldDB" id="J3ESD6"/>
<evidence type="ECO:0008006" key="4">
    <source>
        <dbReference type="Google" id="ProtNLM"/>
    </source>
</evidence>
<dbReference type="Pfam" id="PF06028">
    <property type="entry name" value="DUF915"/>
    <property type="match status" value="1"/>
</dbReference>
<reference evidence="2 3" key="1">
    <citation type="submission" date="2012-05" db="EMBL/GenBank/DDBJ databases">
        <title>Complete Genome Sequence of Lactobacillus coryniformis CECT5711.</title>
        <authorList>
            <person name="Rodriguez J.M."/>
        </authorList>
    </citation>
    <scope>NUCLEOTIDE SEQUENCE [LARGE SCALE GENOMIC DNA]</scope>
    <source>
        <strain evidence="3">CECT5711</strain>
    </source>
</reference>
<evidence type="ECO:0000313" key="2">
    <source>
        <dbReference type="EMBL" id="EJN56770.1"/>
    </source>
</evidence>
<evidence type="ECO:0000313" key="3">
    <source>
        <dbReference type="Proteomes" id="UP000007271"/>
    </source>
</evidence>
<dbReference type="STRING" id="1185325.A11Y_148846"/>
<organism evidence="2 3">
    <name type="scientific">Loigolactobacillus coryniformis subsp. coryniformis CECT 5711</name>
    <dbReference type="NCBI Taxonomy" id="1185325"/>
    <lineage>
        <taxon>Bacteria</taxon>
        <taxon>Bacillati</taxon>
        <taxon>Bacillota</taxon>
        <taxon>Bacilli</taxon>
        <taxon>Lactobacillales</taxon>
        <taxon>Lactobacillaceae</taxon>
        <taxon>Loigolactobacillus</taxon>
    </lineage>
</organism>
<dbReference type="PATRIC" id="fig|1185325.3.peg.37"/>
<dbReference type="InterPro" id="IPR029058">
    <property type="entry name" value="AB_hydrolase_fold"/>
</dbReference>
<keyword evidence="1" id="KW-0472">Membrane</keyword>
<comment type="caution">
    <text evidence="2">The sequence shown here is derived from an EMBL/GenBank/DDBJ whole genome shotgun (WGS) entry which is preliminary data.</text>
</comment>
<dbReference type="Gene3D" id="3.40.50.1820">
    <property type="entry name" value="alpha/beta hydrolase"/>
    <property type="match status" value="1"/>
</dbReference>